<evidence type="ECO:0000313" key="6">
    <source>
        <dbReference type="EMBL" id="PMD49674.1"/>
    </source>
</evidence>
<evidence type="ECO:0000256" key="1">
    <source>
        <dbReference type="ARBA" id="ARBA00004141"/>
    </source>
</evidence>
<evidence type="ECO:0008006" key="8">
    <source>
        <dbReference type="Google" id="ProtNLM"/>
    </source>
</evidence>
<dbReference type="InterPro" id="IPR045863">
    <property type="entry name" value="CorA_TM1_TM2"/>
</dbReference>
<keyword evidence="2 5" id="KW-0812">Transmembrane</keyword>
<proteinExistence type="predicted"/>
<dbReference type="Gene3D" id="1.20.58.340">
    <property type="entry name" value="Magnesium transport protein CorA, transmembrane region"/>
    <property type="match status" value="1"/>
</dbReference>
<dbReference type="OrthoDB" id="2830640at2759"/>
<keyword evidence="3 5" id="KW-1133">Transmembrane helix</keyword>
<dbReference type="SUPFAM" id="SSF144083">
    <property type="entry name" value="Magnesium transport protein CorA, transmembrane region"/>
    <property type="match status" value="1"/>
</dbReference>
<keyword evidence="4 5" id="KW-0472">Membrane</keyword>
<evidence type="ECO:0000256" key="3">
    <source>
        <dbReference type="ARBA" id="ARBA00022989"/>
    </source>
</evidence>
<dbReference type="InParanoid" id="A0A2J6SFZ4"/>
<organism evidence="6 7">
    <name type="scientific">Hyaloscypha bicolor E</name>
    <dbReference type="NCBI Taxonomy" id="1095630"/>
    <lineage>
        <taxon>Eukaryota</taxon>
        <taxon>Fungi</taxon>
        <taxon>Dikarya</taxon>
        <taxon>Ascomycota</taxon>
        <taxon>Pezizomycotina</taxon>
        <taxon>Leotiomycetes</taxon>
        <taxon>Helotiales</taxon>
        <taxon>Hyaloscyphaceae</taxon>
        <taxon>Hyaloscypha</taxon>
        <taxon>Hyaloscypha bicolor</taxon>
    </lineage>
</organism>
<name>A0A2J6SFZ4_9HELO</name>
<evidence type="ECO:0000313" key="7">
    <source>
        <dbReference type="Proteomes" id="UP000235371"/>
    </source>
</evidence>
<reference evidence="6 7" key="1">
    <citation type="submission" date="2016-04" db="EMBL/GenBank/DDBJ databases">
        <title>A degradative enzymes factory behind the ericoid mycorrhizal symbiosis.</title>
        <authorList>
            <consortium name="DOE Joint Genome Institute"/>
            <person name="Martino E."/>
            <person name="Morin E."/>
            <person name="Grelet G."/>
            <person name="Kuo A."/>
            <person name="Kohler A."/>
            <person name="Daghino S."/>
            <person name="Barry K."/>
            <person name="Choi C."/>
            <person name="Cichocki N."/>
            <person name="Clum A."/>
            <person name="Copeland A."/>
            <person name="Hainaut M."/>
            <person name="Haridas S."/>
            <person name="Labutti K."/>
            <person name="Lindquist E."/>
            <person name="Lipzen A."/>
            <person name="Khouja H.-R."/>
            <person name="Murat C."/>
            <person name="Ohm R."/>
            <person name="Olson A."/>
            <person name="Spatafora J."/>
            <person name="Veneault-Fourrey C."/>
            <person name="Henrissat B."/>
            <person name="Grigoriev I."/>
            <person name="Martin F."/>
            <person name="Perotto S."/>
        </authorList>
    </citation>
    <scope>NUCLEOTIDE SEQUENCE [LARGE SCALE GENOMIC DNA]</scope>
    <source>
        <strain evidence="6 7">E</strain>
    </source>
</reference>
<evidence type="ECO:0000256" key="5">
    <source>
        <dbReference type="SAM" id="Phobius"/>
    </source>
</evidence>
<protein>
    <recommendedName>
        <fullName evidence="8">Cora-domain-containing protein</fullName>
    </recommendedName>
</protein>
<sequence>MDYHCFFRRDEDAWWKKSGDGRDVFDPQLCHYVVFRRNTRGSKVDIEERELDGANLVTSLENVDTPEPHEQLRLILPPPRRPLDQDGAYRKDATLPFTKDGFHQLLEMFQFHRGYFEGSHPSQLARLRTSGKTTCKKSRKQIRSPLTDQAIYFSTLSSIGTPNSIAKMKLFMAFDETKRATTVLLHNLMPEQLQSVQESIKDEALQLLFIHPMLVPTLVMDILFTEIVEKAQVLYEEWRQAIKKGALVEGLYMTSEFENIDIKQEASAAHRSSFKISWIQEVLEIAIDSGNKLRIWTTEFHHVKLSDEEADEFYAAEQIICNRLEYLVDRLHIQLTWIKRFQRDMQAHRQALEVGTATLGNKLSLEIARESKRDASAMKAIAVLTMFFLPGTLVASLFAMPLFNWEAPTLREVLNQRFWIYWAVAIPATILVLMTWRIWYKFQEWQKGNRTGNNFVAGFRLWLMSGREKSVDGIGDDEKGDAG</sequence>
<evidence type="ECO:0000256" key="2">
    <source>
        <dbReference type="ARBA" id="ARBA00022692"/>
    </source>
</evidence>
<feature type="transmembrane region" description="Helical" evidence="5">
    <location>
        <begin position="419"/>
        <end position="440"/>
    </location>
</feature>
<keyword evidence="7" id="KW-1185">Reference proteome</keyword>
<feature type="transmembrane region" description="Helical" evidence="5">
    <location>
        <begin position="380"/>
        <end position="399"/>
    </location>
</feature>
<dbReference type="GeneID" id="36590153"/>
<dbReference type="Proteomes" id="UP000235371">
    <property type="component" value="Unassembled WGS sequence"/>
</dbReference>
<dbReference type="AlphaFoldDB" id="A0A2J6SFZ4"/>
<dbReference type="GO" id="GO:0016020">
    <property type="term" value="C:membrane"/>
    <property type="evidence" value="ECO:0007669"/>
    <property type="project" value="UniProtKB-SubCell"/>
</dbReference>
<dbReference type="EMBL" id="KZ613919">
    <property type="protein sequence ID" value="PMD49674.1"/>
    <property type="molecule type" value="Genomic_DNA"/>
</dbReference>
<evidence type="ECO:0000256" key="4">
    <source>
        <dbReference type="ARBA" id="ARBA00023136"/>
    </source>
</evidence>
<gene>
    <name evidence="6" type="ORF">K444DRAFT_622319</name>
</gene>
<comment type="subcellular location">
    <subcellularLocation>
        <location evidence="1">Membrane</location>
        <topology evidence="1">Multi-pass membrane protein</topology>
    </subcellularLocation>
</comment>
<accession>A0A2J6SFZ4</accession>
<dbReference type="RefSeq" id="XP_024726578.1">
    <property type="nucleotide sequence ID" value="XM_024882076.1"/>
</dbReference>